<dbReference type="OrthoDB" id="360390at2759"/>
<dbReference type="Proteomes" id="UP000075714">
    <property type="component" value="Unassembled WGS sequence"/>
</dbReference>
<dbReference type="SUPFAM" id="SSF48452">
    <property type="entry name" value="TPR-like"/>
    <property type="match status" value="1"/>
</dbReference>
<dbReference type="InterPro" id="IPR000504">
    <property type="entry name" value="RRM_dom"/>
</dbReference>
<dbReference type="PANTHER" id="PTHR17204">
    <property type="entry name" value="PRE-MRNA PROCESSING PROTEIN PRP39-RELATED"/>
    <property type="match status" value="1"/>
</dbReference>
<dbReference type="SMART" id="SM00360">
    <property type="entry name" value="RRM"/>
    <property type="match status" value="1"/>
</dbReference>
<dbReference type="PANTHER" id="PTHR17204:SF25">
    <property type="entry name" value="RRM DOMAIN-CONTAINING PROTEIN"/>
    <property type="match status" value="1"/>
</dbReference>
<dbReference type="GO" id="GO:0005634">
    <property type="term" value="C:nucleus"/>
    <property type="evidence" value="ECO:0007669"/>
    <property type="project" value="UniProtKB-SubCell"/>
</dbReference>
<dbReference type="GO" id="GO:0003723">
    <property type="term" value="F:RNA binding"/>
    <property type="evidence" value="ECO:0007669"/>
    <property type="project" value="UniProtKB-UniRule"/>
</dbReference>
<comment type="subcellular location">
    <subcellularLocation>
        <location evidence="1">Nucleus</location>
    </subcellularLocation>
</comment>
<organism evidence="10 11">
    <name type="scientific">Gonium pectorale</name>
    <name type="common">Green alga</name>
    <dbReference type="NCBI Taxonomy" id="33097"/>
    <lineage>
        <taxon>Eukaryota</taxon>
        <taxon>Viridiplantae</taxon>
        <taxon>Chlorophyta</taxon>
        <taxon>core chlorophytes</taxon>
        <taxon>Chlorophyceae</taxon>
        <taxon>CS clade</taxon>
        <taxon>Chlamydomonadales</taxon>
        <taxon>Volvocaceae</taxon>
        <taxon>Gonium</taxon>
    </lineage>
</organism>
<evidence type="ECO:0000256" key="5">
    <source>
        <dbReference type="ARBA" id="ARBA00023187"/>
    </source>
</evidence>
<dbReference type="InterPro" id="IPR035979">
    <property type="entry name" value="RBD_domain_sf"/>
</dbReference>
<evidence type="ECO:0000256" key="3">
    <source>
        <dbReference type="ARBA" id="ARBA00022737"/>
    </source>
</evidence>
<feature type="region of interest" description="Disordered" evidence="8">
    <location>
        <begin position="386"/>
        <end position="480"/>
    </location>
</feature>
<dbReference type="GO" id="GO:0006397">
    <property type="term" value="P:mRNA processing"/>
    <property type="evidence" value="ECO:0007669"/>
    <property type="project" value="UniProtKB-KW"/>
</dbReference>
<evidence type="ECO:0000256" key="1">
    <source>
        <dbReference type="ARBA" id="ARBA00004123"/>
    </source>
</evidence>
<evidence type="ECO:0000256" key="2">
    <source>
        <dbReference type="ARBA" id="ARBA00022664"/>
    </source>
</evidence>
<evidence type="ECO:0000256" key="7">
    <source>
        <dbReference type="PROSITE-ProRule" id="PRU00176"/>
    </source>
</evidence>
<keyword evidence="11" id="KW-1185">Reference proteome</keyword>
<dbReference type="Pfam" id="PF05391">
    <property type="entry name" value="Lsm_interact"/>
    <property type="match status" value="1"/>
</dbReference>
<keyword evidence="5" id="KW-0508">mRNA splicing</keyword>
<dbReference type="InterPro" id="IPR008669">
    <property type="entry name" value="LSM_interact"/>
</dbReference>
<name>A0A150GTX5_GONPE</name>
<feature type="region of interest" description="Disordered" evidence="8">
    <location>
        <begin position="209"/>
        <end position="304"/>
    </location>
</feature>
<reference evidence="11" key="1">
    <citation type="journal article" date="2016" name="Nat. Commun.">
        <title>The Gonium pectorale genome demonstrates co-option of cell cycle regulation during the evolution of multicellularity.</title>
        <authorList>
            <person name="Hanschen E.R."/>
            <person name="Marriage T.N."/>
            <person name="Ferris P.J."/>
            <person name="Hamaji T."/>
            <person name="Toyoda A."/>
            <person name="Fujiyama A."/>
            <person name="Neme R."/>
            <person name="Noguchi H."/>
            <person name="Minakuchi Y."/>
            <person name="Suzuki M."/>
            <person name="Kawai-Toyooka H."/>
            <person name="Smith D.R."/>
            <person name="Sparks H."/>
            <person name="Anderson J."/>
            <person name="Bakaric R."/>
            <person name="Luria V."/>
            <person name="Karger A."/>
            <person name="Kirschner M.W."/>
            <person name="Durand P.M."/>
            <person name="Michod R.E."/>
            <person name="Nozaki H."/>
            <person name="Olson B.J."/>
        </authorList>
    </citation>
    <scope>NUCLEOTIDE SEQUENCE [LARGE SCALE GENOMIC DNA]</scope>
    <source>
        <strain evidence="11">NIES-2863</strain>
    </source>
</reference>
<dbReference type="SUPFAM" id="SSF54928">
    <property type="entry name" value="RNA-binding domain, RBD"/>
    <property type="match status" value="1"/>
</dbReference>
<evidence type="ECO:0000259" key="9">
    <source>
        <dbReference type="PROSITE" id="PS50102"/>
    </source>
</evidence>
<feature type="compositionally biased region" description="Basic and acidic residues" evidence="8">
    <location>
        <begin position="154"/>
        <end position="186"/>
    </location>
</feature>
<evidence type="ECO:0000313" key="10">
    <source>
        <dbReference type="EMBL" id="KXZ53271.1"/>
    </source>
</evidence>
<dbReference type="Gene3D" id="3.30.70.330">
    <property type="match status" value="1"/>
</dbReference>
<dbReference type="InterPro" id="IPR012677">
    <property type="entry name" value="Nucleotide-bd_a/b_plait_sf"/>
</dbReference>
<dbReference type="STRING" id="33097.A0A150GTX5"/>
<accession>A0A150GTX5</accession>
<dbReference type="PROSITE" id="PS50102">
    <property type="entry name" value="RRM"/>
    <property type="match status" value="1"/>
</dbReference>
<dbReference type="Pfam" id="PF00076">
    <property type="entry name" value="RRM_1"/>
    <property type="match status" value="1"/>
</dbReference>
<keyword evidence="2" id="KW-0507">mRNA processing</keyword>
<keyword evidence="4 7" id="KW-0694">RNA-binding</keyword>
<dbReference type="EMBL" id="LSYV01000008">
    <property type="protein sequence ID" value="KXZ53271.1"/>
    <property type="molecule type" value="Genomic_DNA"/>
</dbReference>
<proteinExistence type="predicted"/>
<evidence type="ECO:0000313" key="11">
    <source>
        <dbReference type="Proteomes" id="UP000075714"/>
    </source>
</evidence>
<feature type="domain" description="RRM" evidence="9">
    <location>
        <begin position="310"/>
        <end position="389"/>
    </location>
</feature>
<evidence type="ECO:0000256" key="6">
    <source>
        <dbReference type="ARBA" id="ARBA00023242"/>
    </source>
</evidence>
<dbReference type="InterPro" id="IPR011990">
    <property type="entry name" value="TPR-like_helical_dom_sf"/>
</dbReference>
<protein>
    <recommendedName>
        <fullName evidence="9">RRM domain-containing protein</fullName>
    </recommendedName>
</protein>
<dbReference type="GO" id="GO:0008380">
    <property type="term" value="P:RNA splicing"/>
    <property type="evidence" value="ECO:0007669"/>
    <property type="project" value="UniProtKB-KW"/>
</dbReference>
<gene>
    <name evidence="10" type="ORF">GPECTOR_7g1165</name>
</gene>
<feature type="region of interest" description="Disordered" evidence="8">
    <location>
        <begin position="154"/>
        <end position="190"/>
    </location>
</feature>
<evidence type="ECO:0000256" key="4">
    <source>
        <dbReference type="ARBA" id="ARBA00022884"/>
    </source>
</evidence>
<dbReference type="AlphaFoldDB" id="A0A150GTX5"/>
<sequence length="480" mass="51099">MCDHGASLLRPSPGLRALRLPAYWAHCEEHVLGDVAAAREVWEGAVKGGVGRYPEVWEAYIGMERAARRIKEARVLYKRCYSRRFEEDGQVRLCHAWLRFEREEGSADDYLQATLKVEPYLEESAAAAAAAADQAAAAAAKAAAQKAKNLSKEELKAMRQAKDPNFKKENKAKSSEKAAKGNKEVKALLGGSDADKENVLCFTGGKRARQDETGAETMSIEDADTAATASKRVRTHEPEPAAAEAATSHAKEAAQEKAAAAQHDGDEDMADHGEGEARHAGGEGEQGAAAGPGPSARGPAGSRPLYTDQMTVFLKGLRMGLKDEELETFLREHVPEGIKEIRVMRDHATGACRGFAYVECSTREALEKAVALNGTTFQGRALFIAESKPPGPGSGAPMGRGPGGRFQGGRGRFSGPPGGRGGFASRGRGRGWGGADADESKPPTALVPRSVQLAQDGGAESKGQPMSNDDFRKMLFGGKK</sequence>
<feature type="compositionally biased region" description="Low complexity" evidence="8">
    <location>
        <begin position="286"/>
        <end position="304"/>
    </location>
</feature>
<evidence type="ECO:0000256" key="8">
    <source>
        <dbReference type="SAM" id="MobiDB-lite"/>
    </source>
</evidence>
<dbReference type="Gene3D" id="1.25.40.10">
    <property type="entry name" value="Tetratricopeptide repeat domain"/>
    <property type="match status" value="1"/>
</dbReference>
<keyword evidence="6" id="KW-0539">Nucleus</keyword>
<comment type="caution">
    <text evidence="10">The sequence shown here is derived from an EMBL/GenBank/DDBJ whole genome shotgun (WGS) entry which is preliminary data.</text>
</comment>
<keyword evidence="3" id="KW-0677">Repeat</keyword>
<feature type="compositionally biased region" description="Basic and acidic residues" evidence="8">
    <location>
        <begin position="270"/>
        <end position="282"/>
    </location>
</feature>
<feature type="compositionally biased region" description="Gly residues" evidence="8">
    <location>
        <begin position="393"/>
        <end position="434"/>
    </location>
</feature>